<feature type="domain" description="NlpC/P60" evidence="7">
    <location>
        <begin position="129"/>
        <end position="259"/>
    </location>
</feature>
<gene>
    <name evidence="8" type="ORF">ACFOZ0_31845</name>
</gene>
<sequence>METPVFEEIAPKSDCDCPGCVHWRRVIPRSSLSKPAARRSARGALALAAAVGTVMVLGVGQAMPAAASVHAPLRPGAPADDDPPVNPQGHSAPLGPGAPAHDDPRVSPQGHSAPLHGPGGAPVPGMLPTTTRSQIIKRAKKWIKAEVPYSMDDYWSDGYRQDCSGFVSMAWNLGSNEWTGSLDQFGVRISKDELQPGDILLFHNPDNPEKGSHVVIFGGWTDYTHDFYIAYEETPPVARRKSTPYAYWSYSDNYVPYRYKGIAKIKREAGSEGAPAASAEDLPAASVDFPGAAAFGAGADNAYVTRLGELLGLRGGDRFYATGPGSRWSAADARATQAFQMAQGWTGQGADGLPGPATWAYLMRKKGKDIPSTGTPTGSVRAQDAAARAVPAYPGPGMFRPGADNPYVTRLGRQLTKKGFGIQGPGSRWGEPARRSVEAFQRAQGWQGPHADGFPGPETWRRLFS</sequence>
<dbReference type="InterPro" id="IPR038765">
    <property type="entry name" value="Papain-like_cys_pep_sf"/>
</dbReference>
<dbReference type="NCBIfam" id="NF038080">
    <property type="entry name" value="PG_bind_siph"/>
    <property type="match status" value="2"/>
</dbReference>
<dbReference type="EMBL" id="JBHRWR010000039">
    <property type="protein sequence ID" value="MFC3577775.1"/>
    <property type="molecule type" value="Genomic_DNA"/>
</dbReference>
<evidence type="ECO:0000256" key="5">
    <source>
        <dbReference type="SAM" id="MobiDB-lite"/>
    </source>
</evidence>
<evidence type="ECO:0000256" key="2">
    <source>
        <dbReference type="ARBA" id="ARBA00022670"/>
    </source>
</evidence>
<dbReference type="InterPro" id="IPR047763">
    <property type="entry name" value="PG_bind_dom_phiBT1-type"/>
</dbReference>
<evidence type="ECO:0000256" key="1">
    <source>
        <dbReference type="ARBA" id="ARBA00007074"/>
    </source>
</evidence>
<dbReference type="Pfam" id="PF00877">
    <property type="entry name" value="NLPC_P60"/>
    <property type="match status" value="1"/>
</dbReference>
<feature type="region of interest" description="Disordered" evidence="5">
    <location>
        <begin position="71"/>
        <end position="126"/>
    </location>
</feature>
<dbReference type="InterPro" id="IPR000064">
    <property type="entry name" value="NLP_P60_dom"/>
</dbReference>
<name>A0ABV7SLG2_9ACTN</name>
<dbReference type="Gene3D" id="3.90.1720.10">
    <property type="entry name" value="endopeptidase domain like (from Nostoc punctiforme)"/>
    <property type="match status" value="1"/>
</dbReference>
<evidence type="ECO:0000259" key="7">
    <source>
        <dbReference type="PROSITE" id="PS51935"/>
    </source>
</evidence>
<accession>A0ABV7SLG2</accession>
<dbReference type="InterPro" id="IPR036365">
    <property type="entry name" value="PGBD-like_sf"/>
</dbReference>
<comment type="similarity">
    <text evidence="1">Belongs to the peptidase C40 family.</text>
</comment>
<comment type="caution">
    <text evidence="8">The sequence shown here is derived from an EMBL/GenBank/DDBJ whole genome shotgun (WGS) entry which is preliminary data.</text>
</comment>
<protein>
    <submittedName>
        <fullName evidence="8">Peptidoglycan-binding protein</fullName>
    </submittedName>
</protein>
<dbReference type="SUPFAM" id="SSF54001">
    <property type="entry name" value="Cysteine proteinases"/>
    <property type="match status" value="1"/>
</dbReference>
<dbReference type="Proteomes" id="UP001595701">
    <property type="component" value="Unassembled WGS sequence"/>
</dbReference>
<dbReference type="RefSeq" id="WP_310777459.1">
    <property type="nucleotide sequence ID" value="NZ_JBHRWR010000039.1"/>
</dbReference>
<dbReference type="SUPFAM" id="SSF47090">
    <property type="entry name" value="PGBD-like"/>
    <property type="match status" value="1"/>
</dbReference>
<evidence type="ECO:0000313" key="8">
    <source>
        <dbReference type="EMBL" id="MFC3577775.1"/>
    </source>
</evidence>
<keyword evidence="2" id="KW-0645">Protease</keyword>
<dbReference type="InterPro" id="IPR036366">
    <property type="entry name" value="PGBDSf"/>
</dbReference>
<evidence type="ECO:0000256" key="3">
    <source>
        <dbReference type="ARBA" id="ARBA00022801"/>
    </source>
</evidence>
<organism evidence="8 9">
    <name type="scientific">Streptomyces yaanensis</name>
    <dbReference type="NCBI Taxonomy" id="1142239"/>
    <lineage>
        <taxon>Bacteria</taxon>
        <taxon>Bacillati</taxon>
        <taxon>Actinomycetota</taxon>
        <taxon>Actinomycetes</taxon>
        <taxon>Kitasatosporales</taxon>
        <taxon>Streptomycetaceae</taxon>
        <taxon>Streptomyces</taxon>
    </lineage>
</organism>
<reference evidence="9" key="1">
    <citation type="journal article" date="2019" name="Int. J. Syst. Evol. Microbiol.">
        <title>The Global Catalogue of Microorganisms (GCM) 10K type strain sequencing project: providing services to taxonomists for standard genome sequencing and annotation.</title>
        <authorList>
            <consortium name="The Broad Institute Genomics Platform"/>
            <consortium name="The Broad Institute Genome Sequencing Center for Infectious Disease"/>
            <person name="Wu L."/>
            <person name="Ma J."/>
        </authorList>
    </citation>
    <scope>NUCLEOTIDE SEQUENCE [LARGE SCALE GENOMIC DNA]</scope>
    <source>
        <strain evidence="9">CGMCC 4.7035</strain>
    </source>
</reference>
<feature type="transmembrane region" description="Helical" evidence="6">
    <location>
        <begin position="44"/>
        <end position="63"/>
    </location>
</feature>
<evidence type="ECO:0000313" key="9">
    <source>
        <dbReference type="Proteomes" id="UP001595701"/>
    </source>
</evidence>
<evidence type="ECO:0000256" key="6">
    <source>
        <dbReference type="SAM" id="Phobius"/>
    </source>
</evidence>
<dbReference type="Gene3D" id="1.10.101.10">
    <property type="entry name" value="PGBD-like superfamily/PGBD"/>
    <property type="match status" value="1"/>
</dbReference>
<keyword evidence="4" id="KW-0788">Thiol protease</keyword>
<dbReference type="PROSITE" id="PS51935">
    <property type="entry name" value="NLPC_P60"/>
    <property type="match status" value="1"/>
</dbReference>
<keyword evidence="6" id="KW-0472">Membrane</keyword>
<evidence type="ECO:0000256" key="4">
    <source>
        <dbReference type="ARBA" id="ARBA00022807"/>
    </source>
</evidence>
<keyword evidence="6" id="KW-0812">Transmembrane</keyword>
<proteinExistence type="inferred from homology"/>
<keyword evidence="6" id="KW-1133">Transmembrane helix</keyword>
<keyword evidence="9" id="KW-1185">Reference proteome</keyword>
<keyword evidence="3" id="KW-0378">Hydrolase</keyword>